<evidence type="ECO:0000259" key="6">
    <source>
        <dbReference type="Pfam" id="PF07782"/>
    </source>
</evidence>
<reference evidence="8" key="2">
    <citation type="submission" date="2020-11" db="EMBL/GenBank/DDBJ databases">
        <authorList>
            <person name="McCartney M.A."/>
            <person name="Auch B."/>
            <person name="Kono T."/>
            <person name="Mallez S."/>
            <person name="Becker A."/>
            <person name="Gohl D.M."/>
            <person name="Silverstein K.A.T."/>
            <person name="Koren S."/>
            <person name="Bechman K.B."/>
            <person name="Herman A."/>
            <person name="Abrahante J.E."/>
            <person name="Garbe J."/>
        </authorList>
    </citation>
    <scope>NUCLEOTIDE SEQUENCE</scope>
    <source>
        <strain evidence="8">Duluth1</strain>
        <tissue evidence="8">Whole animal</tissue>
    </source>
</reference>
<feature type="domain" description="E3 ubiquitin-protein ligase DCST1-like C-terminal" evidence="7">
    <location>
        <begin position="136"/>
        <end position="177"/>
    </location>
</feature>
<evidence type="ECO:0000256" key="3">
    <source>
        <dbReference type="ARBA" id="ARBA00022989"/>
    </source>
</evidence>
<feature type="transmembrane region" description="Helical" evidence="5">
    <location>
        <begin position="38"/>
        <end position="60"/>
    </location>
</feature>
<keyword evidence="2 5" id="KW-0812">Transmembrane</keyword>
<evidence type="ECO:0000259" key="7">
    <source>
        <dbReference type="Pfam" id="PF26037"/>
    </source>
</evidence>
<dbReference type="PANTHER" id="PTHR21041">
    <property type="entry name" value="DENDRITIC CELL-SPECIFIC TRANSMEMBRANE PROTEIN"/>
    <property type="match status" value="1"/>
</dbReference>
<comment type="subcellular location">
    <subcellularLocation>
        <location evidence="1">Membrane</location>
        <topology evidence="1">Multi-pass membrane protein</topology>
    </subcellularLocation>
</comment>
<gene>
    <name evidence="8" type="ORF">DPMN_170425</name>
</gene>
<evidence type="ECO:0008006" key="10">
    <source>
        <dbReference type="Google" id="ProtNLM"/>
    </source>
</evidence>
<dbReference type="InterPro" id="IPR012858">
    <property type="entry name" value="DC_STAMP-like"/>
</dbReference>
<dbReference type="GO" id="GO:0016020">
    <property type="term" value="C:membrane"/>
    <property type="evidence" value="ECO:0007669"/>
    <property type="project" value="UniProtKB-SubCell"/>
</dbReference>
<keyword evidence="9" id="KW-1185">Reference proteome</keyword>
<evidence type="ECO:0000313" key="9">
    <source>
        <dbReference type="Proteomes" id="UP000828390"/>
    </source>
</evidence>
<protein>
    <recommendedName>
        <fullName evidence="10">Dendritic cell-specific transmembrane protein-like domain-containing protein</fullName>
    </recommendedName>
</protein>
<evidence type="ECO:0000256" key="1">
    <source>
        <dbReference type="ARBA" id="ARBA00004141"/>
    </source>
</evidence>
<comment type="caution">
    <text evidence="8">The sequence shown here is derived from an EMBL/GenBank/DDBJ whole genome shotgun (WGS) entry which is preliminary data.</text>
</comment>
<sequence length="197" mass="23085">MSQIVRLFLSGLNTHTQLREMSSNLGCLPDPRPVEWKYYVYVFGIYGAVLLLIIMDAYALRLRRVTASFFFRKREKQRVLYLYNMLMKKRNCFLLDMRRKVKKKAKQMKLGKRSTLMYALGRVLPFMRLCKSARGTCLICGEKENFSFAKCTTPRCNCVYCRECWEDIKEKCYACLPLTEFSSTDTDDTDSSADDEI</sequence>
<dbReference type="Pfam" id="PF07782">
    <property type="entry name" value="DC_STAMP"/>
    <property type="match status" value="1"/>
</dbReference>
<dbReference type="Pfam" id="PF26037">
    <property type="entry name" value="zf-RING_DCST1_C"/>
    <property type="match status" value="1"/>
</dbReference>
<accession>A0A9D4IBI5</accession>
<reference evidence="8" key="1">
    <citation type="journal article" date="2019" name="bioRxiv">
        <title>The Genome of the Zebra Mussel, Dreissena polymorpha: A Resource for Invasive Species Research.</title>
        <authorList>
            <person name="McCartney M.A."/>
            <person name="Auch B."/>
            <person name="Kono T."/>
            <person name="Mallez S."/>
            <person name="Zhang Y."/>
            <person name="Obille A."/>
            <person name="Becker A."/>
            <person name="Abrahante J.E."/>
            <person name="Garbe J."/>
            <person name="Badalamenti J.P."/>
            <person name="Herman A."/>
            <person name="Mangelson H."/>
            <person name="Liachko I."/>
            <person name="Sullivan S."/>
            <person name="Sone E.D."/>
            <person name="Koren S."/>
            <person name="Silverstein K.A.T."/>
            <person name="Beckman K.B."/>
            <person name="Gohl D.M."/>
        </authorList>
    </citation>
    <scope>NUCLEOTIDE SEQUENCE</scope>
    <source>
        <strain evidence="8">Duluth1</strain>
        <tissue evidence="8">Whole animal</tissue>
    </source>
</reference>
<dbReference type="InterPro" id="IPR051856">
    <property type="entry name" value="CSR-E3_Ligase_Protein"/>
</dbReference>
<evidence type="ECO:0000256" key="2">
    <source>
        <dbReference type="ARBA" id="ARBA00022692"/>
    </source>
</evidence>
<proteinExistence type="predicted"/>
<organism evidence="8 9">
    <name type="scientific">Dreissena polymorpha</name>
    <name type="common">Zebra mussel</name>
    <name type="synonym">Mytilus polymorpha</name>
    <dbReference type="NCBI Taxonomy" id="45954"/>
    <lineage>
        <taxon>Eukaryota</taxon>
        <taxon>Metazoa</taxon>
        <taxon>Spiralia</taxon>
        <taxon>Lophotrochozoa</taxon>
        <taxon>Mollusca</taxon>
        <taxon>Bivalvia</taxon>
        <taxon>Autobranchia</taxon>
        <taxon>Heteroconchia</taxon>
        <taxon>Euheterodonta</taxon>
        <taxon>Imparidentia</taxon>
        <taxon>Neoheterodontei</taxon>
        <taxon>Myida</taxon>
        <taxon>Dreissenoidea</taxon>
        <taxon>Dreissenidae</taxon>
        <taxon>Dreissena</taxon>
    </lineage>
</organism>
<keyword evidence="4 5" id="KW-0472">Membrane</keyword>
<dbReference type="Proteomes" id="UP000828390">
    <property type="component" value="Unassembled WGS sequence"/>
</dbReference>
<dbReference type="AlphaFoldDB" id="A0A9D4IBI5"/>
<evidence type="ECO:0000313" key="8">
    <source>
        <dbReference type="EMBL" id="KAH3769176.1"/>
    </source>
</evidence>
<evidence type="ECO:0000256" key="5">
    <source>
        <dbReference type="SAM" id="Phobius"/>
    </source>
</evidence>
<feature type="domain" description="Dendritic cell-specific transmembrane protein-like" evidence="6">
    <location>
        <begin position="1"/>
        <end position="83"/>
    </location>
</feature>
<dbReference type="InterPro" id="IPR058842">
    <property type="entry name" value="DCST1_C"/>
</dbReference>
<dbReference type="PANTHER" id="PTHR21041:SF17">
    <property type="entry name" value="E3 UBIQUITIN-PROTEIN LIGASE DCST1"/>
    <property type="match status" value="1"/>
</dbReference>
<keyword evidence="3 5" id="KW-1133">Transmembrane helix</keyword>
<evidence type="ECO:0000256" key="4">
    <source>
        <dbReference type="ARBA" id="ARBA00023136"/>
    </source>
</evidence>
<dbReference type="EMBL" id="JAIWYP010000009">
    <property type="protein sequence ID" value="KAH3769176.1"/>
    <property type="molecule type" value="Genomic_DNA"/>
</dbReference>
<name>A0A9D4IBI5_DREPO</name>